<dbReference type="RefSeq" id="WP_192147445.1">
    <property type="nucleotide sequence ID" value="NZ_JACYXI010000003.1"/>
</dbReference>
<organism evidence="3 4">
    <name type="scientific">Roseibium litorale</name>
    <dbReference type="NCBI Taxonomy" id="2803841"/>
    <lineage>
        <taxon>Bacteria</taxon>
        <taxon>Pseudomonadati</taxon>
        <taxon>Pseudomonadota</taxon>
        <taxon>Alphaproteobacteria</taxon>
        <taxon>Hyphomicrobiales</taxon>
        <taxon>Stappiaceae</taxon>
        <taxon>Roseibium</taxon>
    </lineage>
</organism>
<keyword evidence="4" id="KW-1185">Reference proteome</keyword>
<evidence type="ECO:0000256" key="1">
    <source>
        <dbReference type="PROSITE-ProRule" id="PRU00409"/>
    </source>
</evidence>
<name>A0ABR9CLX4_9HYPH</name>
<evidence type="ECO:0000313" key="4">
    <source>
        <dbReference type="Proteomes" id="UP000632063"/>
    </source>
</evidence>
<comment type="caution">
    <text evidence="3">The sequence shown here is derived from an EMBL/GenBank/DDBJ whole genome shotgun (WGS) entry which is preliminary data.</text>
</comment>
<dbReference type="InterPro" id="IPR011761">
    <property type="entry name" value="ATP-grasp"/>
</dbReference>
<proteinExistence type="predicted"/>
<gene>
    <name evidence="3" type="ORF">IG616_07120</name>
</gene>
<feature type="domain" description="ATP-grasp" evidence="2">
    <location>
        <begin position="157"/>
        <end position="370"/>
    </location>
</feature>
<sequence>MPKLLIGNVDNEHQVRDVSGYTREERSEIILCNQRMMWLAEPGDMLVVPTPPDPEIVAYWAELNSCSPNDLEILAPAGNGNGPVAFLRQDVMFDQAFLETCRLAIENRPPNWRPEAFLAYFADNYAAEFASRIGVPVRDPFLYEGRATLLNQKTVFRKLAAGIGSALPEGRVCDNAADLRRAIKHFVGQGADFIVKMDRQAGGFGNFIVHGPRSTGKQLGSSTVFSYRDASDADQLCAEVIRRIDEPAVVERYVDTQHVLYSEYLIEGPGRYRLMNDGTMDMKPLWVGFEIPGTYPTAHRMRFLDESARIVSVVSQMGYRGYINIDGLVAENQVFLNEINGRCGGCSHVFETARRLFGSDVLTGKHIKTYNHGYFTRRGDLVAALEKAGLLLRKGDQAGIVPFNVDYELTGTFEFMAVASTVEEARALCDLALSATTADKAA</sequence>
<keyword evidence="1" id="KW-0547">Nucleotide-binding</keyword>
<keyword evidence="1" id="KW-0067">ATP-binding</keyword>
<dbReference type="PROSITE" id="PS50975">
    <property type="entry name" value="ATP_GRASP"/>
    <property type="match status" value="1"/>
</dbReference>
<accession>A0ABR9CLX4</accession>
<dbReference type="InterPro" id="IPR040754">
    <property type="entry name" value="PreAtp-grasp"/>
</dbReference>
<dbReference type="Proteomes" id="UP000632063">
    <property type="component" value="Unassembled WGS sequence"/>
</dbReference>
<evidence type="ECO:0000259" key="2">
    <source>
        <dbReference type="PROSITE" id="PS50975"/>
    </source>
</evidence>
<protein>
    <recommendedName>
        <fullName evidence="2">ATP-grasp domain-containing protein</fullName>
    </recommendedName>
</protein>
<dbReference type="SUPFAM" id="SSF56059">
    <property type="entry name" value="Glutathione synthetase ATP-binding domain-like"/>
    <property type="match status" value="1"/>
</dbReference>
<evidence type="ECO:0000313" key="3">
    <source>
        <dbReference type="EMBL" id="MBD8891311.1"/>
    </source>
</evidence>
<dbReference type="EMBL" id="JACYXI010000003">
    <property type="protein sequence ID" value="MBD8891311.1"/>
    <property type="molecule type" value="Genomic_DNA"/>
</dbReference>
<reference evidence="4" key="1">
    <citation type="submission" date="2020-09" db="EMBL/GenBank/DDBJ databases">
        <title>The genome sequence of strain Labrenzia suaedae 4C16A.</title>
        <authorList>
            <person name="Liu Y."/>
        </authorList>
    </citation>
    <scope>NUCLEOTIDE SEQUENCE [LARGE SCALE GENOMIC DNA]</scope>
    <source>
        <strain evidence="4">4C16A</strain>
    </source>
</reference>
<dbReference type="Pfam" id="PF18604">
    <property type="entry name" value="PreAtp-grasp"/>
    <property type="match status" value="1"/>
</dbReference>
<reference evidence="3 4" key="2">
    <citation type="journal article" date="2021" name="Int. J. Syst. Evol. Microbiol.">
        <title>Roseibium litorale sp. nov., isolated from a tidal flat sediment and proposal for the reclassification of Labrenzia polysiphoniae as Roseibium polysiphoniae comb. nov.</title>
        <authorList>
            <person name="Liu Y."/>
            <person name="Pei T."/>
            <person name="Du J."/>
            <person name="Chao M."/>
            <person name="Deng M.R."/>
            <person name="Zhu H."/>
        </authorList>
    </citation>
    <scope>NUCLEOTIDE SEQUENCE [LARGE SCALE GENOMIC DNA]</scope>
    <source>
        <strain evidence="3 4">4C16A</strain>
    </source>
</reference>